<reference evidence="2 3" key="1">
    <citation type="submission" date="2024-09" db="EMBL/GenBank/DDBJ databases">
        <authorList>
            <person name="Sun Q."/>
            <person name="Mori K."/>
        </authorList>
    </citation>
    <scope>NUCLEOTIDE SEQUENCE [LARGE SCALE GENOMIC DNA]</scope>
    <source>
        <strain evidence="2 3">TBRC 4576</strain>
    </source>
</reference>
<comment type="similarity">
    <text evidence="1">Belongs to the UPF0161 family.</text>
</comment>
<evidence type="ECO:0000256" key="1">
    <source>
        <dbReference type="HAMAP-Rule" id="MF_00386"/>
    </source>
</evidence>
<proteinExistence type="inferred from homology"/>
<dbReference type="InterPro" id="IPR002696">
    <property type="entry name" value="Membr_insert_effic_factor_YidD"/>
</dbReference>
<sequence>MKRLLIKLIRLYQRAFSAFRPAHCRYQPTCSNYALTAITRFGVGRGSLMAIGRILRCQPFVRGGLDPVPDQFTLRRNPLFREDKKSVKKR</sequence>
<dbReference type="SMART" id="SM01234">
    <property type="entry name" value="Haemolytic"/>
    <property type="match status" value="1"/>
</dbReference>
<keyword evidence="1" id="KW-0472">Membrane</keyword>
<gene>
    <name evidence="2" type="primary">yidD</name>
    <name evidence="2" type="ORF">ACFFLI_10110</name>
</gene>
<dbReference type="Proteomes" id="UP001589691">
    <property type="component" value="Unassembled WGS sequence"/>
</dbReference>
<name>A0ABV5WXI9_9LACO</name>
<dbReference type="HAMAP" id="MF_00386">
    <property type="entry name" value="UPF0161_YidD"/>
    <property type="match status" value="1"/>
</dbReference>
<comment type="subcellular location">
    <subcellularLocation>
        <location evidence="1">Cell membrane</location>
        <topology evidence="1">Peripheral membrane protein</topology>
        <orientation evidence="1">Cytoplasmic side</orientation>
    </subcellularLocation>
</comment>
<protein>
    <recommendedName>
        <fullName evidence="1">Putative membrane protein insertion efficiency factor</fullName>
    </recommendedName>
</protein>
<comment type="caution">
    <text evidence="2">The sequence shown here is derived from an EMBL/GenBank/DDBJ whole genome shotgun (WGS) entry which is preliminary data.</text>
</comment>
<dbReference type="PANTHER" id="PTHR33383:SF1">
    <property type="entry name" value="MEMBRANE PROTEIN INSERTION EFFICIENCY FACTOR-RELATED"/>
    <property type="match status" value="1"/>
</dbReference>
<keyword evidence="1" id="KW-1003">Cell membrane</keyword>
<dbReference type="NCBIfam" id="TIGR00278">
    <property type="entry name" value="membrane protein insertion efficiency factor YidD"/>
    <property type="match status" value="1"/>
</dbReference>
<comment type="function">
    <text evidence="1">Could be involved in insertion of integral membrane proteins into the membrane.</text>
</comment>
<organism evidence="2 3">
    <name type="scientific">Lactiplantibacillus modestisalitolerans</name>
    <dbReference type="NCBI Taxonomy" id="1457219"/>
    <lineage>
        <taxon>Bacteria</taxon>
        <taxon>Bacillati</taxon>
        <taxon>Bacillota</taxon>
        <taxon>Bacilli</taxon>
        <taxon>Lactobacillales</taxon>
        <taxon>Lactobacillaceae</taxon>
        <taxon>Lactiplantibacillus</taxon>
    </lineage>
</organism>
<evidence type="ECO:0000313" key="3">
    <source>
        <dbReference type="Proteomes" id="UP001589691"/>
    </source>
</evidence>
<dbReference type="RefSeq" id="WP_137642013.1">
    <property type="nucleotide sequence ID" value="NZ_BJEA01000004.1"/>
</dbReference>
<evidence type="ECO:0000313" key="2">
    <source>
        <dbReference type="EMBL" id="MFB9770216.1"/>
    </source>
</evidence>
<dbReference type="EMBL" id="JBHLZY010000025">
    <property type="protein sequence ID" value="MFB9770216.1"/>
    <property type="molecule type" value="Genomic_DNA"/>
</dbReference>
<dbReference type="Pfam" id="PF01809">
    <property type="entry name" value="YidD"/>
    <property type="match status" value="1"/>
</dbReference>
<dbReference type="PANTHER" id="PTHR33383">
    <property type="entry name" value="MEMBRANE PROTEIN INSERTION EFFICIENCY FACTOR-RELATED"/>
    <property type="match status" value="1"/>
</dbReference>
<accession>A0ABV5WXI9</accession>
<keyword evidence="3" id="KW-1185">Reference proteome</keyword>